<reference evidence="22" key="1">
    <citation type="submission" date="2016-12" db="EMBL/GenBank/DDBJ databases">
        <title>Mouse lemur reference genome and diversity panel.</title>
        <authorList>
            <person name="Harris R."/>
            <person name="Larsen P."/>
            <person name="Liu Y."/>
            <person name="Hughes D.S."/>
            <person name="Murali S."/>
            <person name="Raveendran M."/>
            <person name="Korchina V."/>
            <person name="Wang M."/>
            <person name="Jhangiani S."/>
            <person name="Bandaranaike D."/>
            <person name="Bellair M."/>
            <person name="Blankenburg K."/>
            <person name="Chao H."/>
            <person name="Dahdouli M."/>
            <person name="Dinh H."/>
            <person name="Doddapaneni H."/>
            <person name="English A."/>
            <person name="Firestine M."/>
            <person name="Gnanaolivu R."/>
            <person name="Gross S."/>
            <person name="Hernandez B."/>
            <person name="Javaid M."/>
            <person name="Jayaseelan J."/>
            <person name="Jones J."/>
            <person name="Khan Z."/>
            <person name="Kovar C."/>
            <person name="Kurapati P."/>
            <person name="Le B."/>
            <person name="Lee S."/>
            <person name="Li M."/>
            <person name="Mathew T."/>
            <person name="Narasimhan A."/>
            <person name="Ngo D."/>
            <person name="Nguyen L."/>
            <person name="Okwuonu G."/>
            <person name="Ongeri F."/>
            <person name="Osuji N."/>
            <person name="Pu L.-L."/>
            <person name="Puazo M."/>
            <person name="Quiroz J."/>
            <person name="Raj R."/>
            <person name="Rajbhandari K."/>
            <person name="Reid J.G."/>
            <person name="Santibanez J."/>
            <person name="Sexton D."/>
            <person name="Skinner E."/>
            <person name="Vee V."/>
            <person name="Weissenberger G."/>
            <person name="Wu Y."/>
            <person name="Xin Y."/>
            <person name="Han Y."/>
            <person name="Campbell C."/>
            <person name="Brown A."/>
            <person name="Sullivan B."/>
            <person name="Shelton J."/>
            <person name="Brown S."/>
            <person name="Dudchenko O."/>
            <person name="Machol I."/>
            <person name="Durand N."/>
            <person name="Shamim M."/>
            <person name="Lieberman A."/>
            <person name="Muzny D.M."/>
            <person name="Richards S."/>
            <person name="Yoder A."/>
            <person name="Worley K.C."/>
            <person name="Rogers J."/>
            <person name="Gibbs R.A."/>
        </authorList>
    </citation>
    <scope>NUCLEOTIDE SEQUENCE [LARGE SCALE GENOMIC DNA]</scope>
</reference>
<keyword evidence="12 18" id="KW-0675">Receptor</keyword>
<dbReference type="GO" id="GO:0007200">
    <property type="term" value="P:phospholipase C-activating G protein-coupled receptor signaling pathway"/>
    <property type="evidence" value="ECO:0007669"/>
    <property type="project" value="TreeGrafter"/>
</dbReference>
<dbReference type="GO" id="GO:0004930">
    <property type="term" value="F:G protein-coupled receptor activity"/>
    <property type="evidence" value="ECO:0007669"/>
    <property type="project" value="UniProtKB-KW"/>
</dbReference>
<feature type="transmembrane region" description="Helical" evidence="20">
    <location>
        <begin position="343"/>
        <end position="365"/>
    </location>
</feature>
<dbReference type="GO" id="GO:0019722">
    <property type="term" value="P:calcium-mediated signaling"/>
    <property type="evidence" value="ECO:0007669"/>
    <property type="project" value="Ensembl"/>
</dbReference>
<dbReference type="GO" id="GO:0007193">
    <property type="term" value="P:adenylate cyclase-inhibiting G protein-coupled receptor signaling pathway"/>
    <property type="evidence" value="ECO:0007669"/>
    <property type="project" value="Ensembl"/>
</dbReference>
<evidence type="ECO:0000256" key="4">
    <source>
        <dbReference type="ARBA" id="ARBA00022500"/>
    </source>
</evidence>
<evidence type="ECO:0000256" key="18">
    <source>
        <dbReference type="RuleBase" id="RU000688"/>
    </source>
</evidence>
<keyword evidence="5" id="KW-0597">Phosphoprotein</keyword>
<dbReference type="InterPro" id="IPR002234">
    <property type="entry name" value="Anphylx_rcpt_C3a/C5a1-2"/>
</dbReference>
<feature type="transmembrane region" description="Helical" evidence="20">
    <location>
        <begin position="60"/>
        <end position="84"/>
    </location>
</feature>
<dbReference type="GO" id="GO:0004876">
    <property type="term" value="F:complement component C3a receptor activity"/>
    <property type="evidence" value="ECO:0007669"/>
    <property type="project" value="Ensembl"/>
</dbReference>
<dbReference type="PROSITE" id="PS50262">
    <property type="entry name" value="G_PROTEIN_RECEP_F1_2"/>
    <property type="match status" value="1"/>
</dbReference>
<keyword evidence="6" id="KW-0765">Sulfation</keyword>
<evidence type="ECO:0000256" key="14">
    <source>
        <dbReference type="ARBA" id="ARBA00023224"/>
    </source>
</evidence>
<dbReference type="InterPro" id="IPR001644">
    <property type="entry name" value="Anaphtx_C3AR1"/>
</dbReference>
<dbReference type="Gene3D" id="1.20.1070.10">
    <property type="entry name" value="Rhodopsin 7-helix transmembrane proteins"/>
    <property type="match status" value="2"/>
</dbReference>
<protein>
    <recommendedName>
        <fullName evidence="2">C3a anaphylatoxin chemotactic receptor</fullName>
    </recommendedName>
</protein>
<dbReference type="InterPro" id="IPR000826">
    <property type="entry name" value="Formyl_rcpt-rel"/>
</dbReference>
<dbReference type="Proteomes" id="UP000694394">
    <property type="component" value="Chromosome 7"/>
</dbReference>
<feature type="transmembrane region" description="Helical" evidence="20">
    <location>
        <begin position="139"/>
        <end position="160"/>
    </location>
</feature>
<evidence type="ECO:0000256" key="10">
    <source>
        <dbReference type="ARBA" id="ARBA00023136"/>
    </source>
</evidence>
<reference evidence="22" key="3">
    <citation type="submission" date="2025-09" db="UniProtKB">
        <authorList>
            <consortium name="Ensembl"/>
        </authorList>
    </citation>
    <scope>IDENTIFICATION</scope>
</reference>
<keyword evidence="4" id="KW-0145">Chemotaxis</keyword>
<dbReference type="GO" id="GO:0007204">
    <property type="term" value="P:positive regulation of cytosolic calcium ion concentration"/>
    <property type="evidence" value="ECO:0007669"/>
    <property type="project" value="TreeGrafter"/>
</dbReference>
<name>A0A8B7G255_MICMU</name>
<dbReference type="GO" id="GO:0006954">
    <property type="term" value="P:inflammatory response"/>
    <property type="evidence" value="ECO:0007669"/>
    <property type="project" value="TreeGrafter"/>
</dbReference>
<comment type="subcellular location">
    <subcellularLocation>
        <location evidence="1">Cell membrane</location>
        <topology evidence="1">Multi-pass membrane protein</topology>
    </subcellularLocation>
</comment>
<evidence type="ECO:0000256" key="19">
    <source>
        <dbReference type="SAM" id="MobiDB-lite"/>
    </source>
</evidence>
<organism evidence="22 23">
    <name type="scientific">Microcebus murinus</name>
    <name type="common">Gray mouse lemur</name>
    <name type="synonym">Lemur murinus</name>
    <dbReference type="NCBI Taxonomy" id="30608"/>
    <lineage>
        <taxon>Eukaryota</taxon>
        <taxon>Metazoa</taxon>
        <taxon>Chordata</taxon>
        <taxon>Craniata</taxon>
        <taxon>Vertebrata</taxon>
        <taxon>Euteleostomi</taxon>
        <taxon>Mammalia</taxon>
        <taxon>Eutheria</taxon>
        <taxon>Euarchontoglires</taxon>
        <taxon>Primates</taxon>
        <taxon>Strepsirrhini</taxon>
        <taxon>Lemuriformes</taxon>
        <taxon>Cheirogaleidae</taxon>
        <taxon>Microcebus</taxon>
    </lineage>
</organism>
<dbReference type="GeneTree" id="ENSGT01140000282544"/>
<evidence type="ECO:0000256" key="3">
    <source>
        <dbReference type="ARBA" id="ARBA00022475"/>
    </source>
</evidence>
<evidence type="ECO:0000256" key="20">
    <source>
        <dbReference type="SAM" id="Phobius"/>
    </source>
</evidence>
<comment type="similarity">
    <text evidence="16">Belongs to the chemokine-like receptor (CMKLR) family.</text>
</comment>
<evidence type="ECO:0000256" key="11">
    <source>
        <dbReference type="ARBA" id="ARBA00023157"/>
    </source>
</evidence>
<dbReference type="PRINTS" id="PR01104">
    <property type="entry name" value="ANPHYLATOXNR"/>
</dbReference>
<dbReference type="FunFam" id="1.20.1070.10:FF:000284">
    <property type="entry name" value="C3a anaphylatoxin chemotactic receptor"/>
    <property type="match status" value="1"/>
</dbReference>
<evidence type="ECO:0000256" key="2">
    <source>
        <dbReference type="ARBA" id="ARBA00022343"/>
    </source>
</evidence>
<evidence type="ECO:0000256" key="13">
    <source>
        <dbReference type="ARBA" id="ARBA00023180"/>
    </source>
</evidence>
<evidence type="ECO:0000256" key="1">
    <source>
        <dbReference type="ARBA" id="ARBA00004651"/>
    </source>
</evidence>
<dbReference type="AlphaFoldDB" id="A0A8B7G255"/>
<evidence type="ECO:0000256" key="6">
    <source>
        <dbReference type="ARBA" id="ARBA00022641"/>
    </source>
</evidence>
<dbReference type="InterPro" id="IPR000276">
    <property type="entry name" value="GPCR_Rhodpsn"/>
</dbReference>
<keyword evidence="9 18" id="KW-0297">G-protein coupled receptor</keyword>
<dbReference type="FunFam" id="1.20.1070.10:FF:000269">
    <property type="entry name" value="C3a anaphylatoxin chemotactic receptor"/>
    <property type="match status" value="1"/>
</dbReference>
<proteinExistence type="inferred from homology"/>
<feature type="transmembrane region" description="Helical" evidence="20">
    <location>
        <begin position="23"/>
        <end position="48"/>
    </location>
</feature>
<evidence type="ECO:0000256" key="8">
    <source>
        <dbReference type="ARBA" id="ARBA00022989"/>
    </source>
</evidence>
<keyword evidence="3" id="KW-1003">Cell membrane</keyword>
<feature type="transmembrane region" description="Helical" evidence="20">
    <location>
        <begin position="377"/>
        <end position="405"/>
    </location>
</feature>
<dbReference type="GO" id="GO:0006935">
    <property type="term" value="P:chemotaxis"/>
    <property type="evidence" value="ECO:0007669"/>
    <property type="project" value="UniProtKB-KW"/>
</dbReference>
<keyword evidence="8 20" id="KW-1133">Transmembrane helix</keyword>
<dbReference type="KEGG" id="mmur:105869076"/>
<feature type="transmembrane region" description="Helical" evidence="20">
    <location>
        <begin position="90"/>
        <end position="118"/>
    </location>
</feature>
<comment type="function">
    <text evidence="15">Receptor for the chemotactic and inflammatory peptide anaphylatoxin C3a. This receptor stimulates chemotaxis, granule enzyme release and superoxide anion production.</text>
</comment>
<dbReference type="PANTHER" id="PTHR24225:SF28">
    <property type="entry name" value="C3A ANAPHYLATOXIN CHEMOTACTIC RECEPTOR"/>
    <property type="match status" value="1"/>
</dbReference>
<comment type="subunit">
    <text evidence="17">Interacts with VGF-derived peptide TLQP-21.</text>
</comment>
<dbReference type="OrthoDB" id="10037617at2759"/>
<keyword evidence="11" id="KW-1015">Disulfide bond</keyword>
<feature type="region of interest" description="Disordered" evidence="19">
    <location>
        <begin position="466"/>
        <end position="487"/>
    </location>
</feature>
<evidence type="ECO:0000259" key="21">
    <source>
        <dbReference type="PROSITE" id="PS50262"/>
    </source>
</evidence>
<dbReference type="CTD" id="719"/>
<sequence length="487" mass="54753">MESFSAETNSTDLPSQHWNEPHVVLSMVILSLTFLLGLPGNGLVLWVVGLKMQRTVNTVWFLHLTLADFLCCLSLPFSLAHLALQGHWPYGWFLCKLIPSIIILNMFASVFLLTAISLDRCLLVLKPIWCQNHRSVRTVFNICGCIWLVALVMCIPVFVYRETLTVDNQNICGYSFNLPSPLDYPEDTLHPDLLEDRSLDDSIVQQPGEMDDRVDPSSVQTNGRPWIATTVLQSRTFQRPSGDPLPVDSATLTSQHLYYNVFKPADVGSATTSHGFPIADHRTNPQNNSDLFLSTDSELFPSAFSNSLYESNLSQYFQDYNFSQFTYDNHVSKPMVAITIARLVVGFLLPFIFMVSCYSLIVFRIQQGRFAKSRKKAFRVAMVVVAVFLVCWAPYHIVGVLLLFIDQETPFGEALMSWDHVSLALASANSCFNPFLYALLGKDFRKKAKQSIQGILEAAFNEEELTHSTSCPPNKGFSERNSISTTV</sequence>
<keyword evidence="13" id="KW-0325">Glycoprotein</keyword>
<dbReference type="Pfam" id="PF00001">
    <property type="entry name" value="7tm_1"/>
    <property type="match status" value="2"/>
</dbReference>
<evidence type="ECO:0000256" key="15">
    <source>
        <dbReference type="ARBA" id="ARBA00025640"/>
    </source>
</evidence>
<feature type="domain" description="G-protein coupled receptors family 1 profile" evidence="21">
    <location>
        <begin position="40"/>
        <end position="437"/>
    </location>
</feature>
<keyword evidence="23" id="KW-1185">Reference proteome</keyword>
<keyword evidence="7 18" id="KW-0812">Transmembrane</keyword>
<dbReference type="PROSITE" id="PS00237">
    <property type="entry name" value="G_PROTEIN_RECEP_F1_1"/>
    <property type="match status" value="1"/>
</dbReference>
<dbReference type="PRINTS" id="PR00237">
    <property type="entry name" value="GPCRRHODOPSN"/>
</dbReference>
<accession>A0A8B7G255</accession>
<feature type="transmembrane region" description="Helical" evidence="20">
    <location>
        <begin position="420"/>
        <end position="440"/>
    </location>
</feature>
<evidence type="ECO:0000313" key="22">
    <source>
        <dbReference type="Ensembl" id="ENSMICP00000031194.1"/>
    </source>
</evidence>
<dbReference type="SUPFAM" id="SSF81321">
    <property type="entry name" value="Family A G protein-coupled receptor-like"/>
    <property type="match status" value="1"/>
</dbReference>
<evidence type="ECO:0000256" key="16">
    <source>
        <dbReference type="ARBA" id="ARBA00025736"/>
    </source>
</evidence>
<reference evidence="22" key="2">
    <citation type="submission" date="2025-08" db="UniProtKB">
        <authorList>
            <consortium name="Ensembl"/>
        </authorList>
    </citation>
    <scope>IDENTIFICATION</scope>
</reference>
<comment type="similarity">
    <text evidence="18">Belongs to the G-protein coupled receptor 1 family.</text>
</comment>
<dbReference type="RefSeq" id="XP_012616123.1">
    <property type="nucleotide sequence ID" value="XM_012760669.1"/>
</dbReference>
<dbReference type="InterPro" id="IPR017452">
    <property type="entry name" value="GPCR_Rhodpsn_7TM"/>
</dbReference>
<dbReference type="EMBL" id="ABDC03010435">
    <property type="status" value="NOT_ANNOTATED_CDS"/>
    <property type="molecule type" value="Genomic_DNA"/>
</dbReference>
<evidence type="ECO:0000256" key="12">
    <source>
        <dbReference type="ARBA" id="ARBA00023170"/>
    </source>
</evidence>
<dbReference type="PRINTS" id="PR01060">
    <property type="entry name" value="C3ANPHYLTXNR"/>
</dbReference>
<dbReference type="GO" id="GO:0004878">
    <property type="term" value="F:complement component C5a receptor activity"/>
    <property type="evidence" value="ECO:0007669"/>
    <property type="project" value="TreeGrafter"/>
</dbReference>
<evidence type="ECO:0000256" key="5">
    <source>
        <dbReference type="ARBA" id="ARBA00022553"/>
    </source>
</evidence>
<gene>
    <name evidence="22" type="primary">C3AR1</name>
</gene>
<evidence type="ECO:0000313" key="23">
    <source>
        <dbReference type="Proteomes" id="UP000694394"/>
    </source>
</evidence>
<dbReference type="GO" id="GO:0005886">
    <property type="term" value="C:plasma membrane"/>
    <property type="evidence" value="ECO:0007669"/>
    <property type="project" value="UniProtKB-SubCell"/>
</dbReference>
<dbReference type="Ensembl" id="ENSMICT00000035543.2">
    <property type="protein sequence ID" value="ENSMICP00000031194.1"/>
    <property type="gene ID" value="ENSMICG00000035199.2"/>
</dbReference>
<evidence type="ECO:0000256" key="9">
    <source>
        <dbReference type="ARBA" id="ARBA00023040"/>
    </source>
</evidence>
<dbReference type="PANTHER" id="PTHR24225">
    <property type="entry name" value="CHEMOTACTIC RECEPTOR"/>
    <property type="match status" value="1"/>
</dbReference>
<evidence type="ECO:0000256" key="17">
    <source>
        <dbReference type="ARBA" id="ARBA00025827"/>
    </source>
</evidence>
<keyword evidence="10 20" id="KW-0472">Membrane</keyword>
<evidence type="ECO:0000256" key="7">
    <source>
        <dbReference type="ARBA" id="ARBA00022692"/>
    </source>
</evidence>
<keyword evidence="14 18" id="KW-0807">Transducer</keyword>